<keyword evidence="1" id="KW-1133">Transmembrane helix</keyword>
<dbReference type="PROSITE" id="PS50104">
    <property type="entry name" value="TIR"/>
    <property type="match status" value="1"/>
</dbReference>
<keyword evidence="1" id="KW-0812">Transmembrane</keyword>
<dbReference type="OMA" id="MAEDHES"/>
<feature type="transmembrane region" description="Helical" evidence="1">
    <location>
        <begin position="290"/>
        <end position="310"/>
    </location>
</feature>
<feature type="domain" description="TIR" evidence="2">
    <location>
        <begin position="67"/>
        <end position="194"/>
    </location>
</feature>
<proteinExistence type="predicted"/>
<keyword evidence="4" id="KW-1185">Reference proteome</keyword>
<dbReference type="Gene3D" id="3.40.50.10140">
    <property type="entry name" value="Toll/interleukin-1 receptor homology (TIR) domain"/>
    <property type="match status" value="1"/>
</dbReference>
<dbReference type="Proteomes" id="UP000005408">
    <property type="component" value="Unassembled WGS sequence"/>
</dbReference>
<name>A0A8W8NVI7_MAGGI</name>
<evidence type="ECO:0000313" key="3">
    <source>
        <dbReference type="EnsemblMetazoa" id="G854.1:cds"/>
    </source>
</evidence>
<organism evidence="3 4">
    <name type="scientific">Magallana gigas</name>
    <name type="common">Pacific oyster</name>
    <name type="synonym">Crassostrea gigas</name>
    <dbReference type="NCBI Taxonomy" id="29159"/>
    <lineage>
        <taxon>Eukaryota</taxon>
        <taxon>Metazoa</taxon>
        <taxon>Spiralia</taxon>
        <taxon>Lophotrochozoa</taxon>
        <taxon>Mollusca</taxon>
        <taxon>Bivalvia</taxon>
        <taxon>Autobranchia</taxon>
        <taxon>Pteriomorphia</taxon>
        <taxon>Ostreida</taxon>
        <taxon>Ostreoidea</taxon>
        <taxon>Ostreidae</taxon>
        <taxon>Magallana</taxon>
    </lineage>
</organism>
<dbReference type="PANTHER" id="PTHR16253:SF0">
    <property type="entry name" value="TETRATRICOPEPTIDE REPEAT PROTEIN 22"/>
    <property type="match status" value="1"/>
</dbReference>
<dbReference type="OrthoDB" id="1081807at2759"/>
<dbReference type="Pfam" id="PF13676">
    <property type="entry name" value="TIR_2"/>
    <property type="match status" value="1"/>
</dbReference>
<sequence>MEEDHESLVKSDFTGVCEENSCISHYDSDDASFVDCIHFDPPEDSLTPTESVEVDIFYTAPPLKDLYRYHIFFSHSLEDSKWISGLVHRLESEPYSYKCHYNDSVTQTKQNVHQTLMSAVILSERVVIVLSPSYVKSNWNEFQELLQNLTTCSLYQQRMLVVLLKDCNIPDHLQPLGFLDARECDFFDCLVRHLRSERLPRSSESFSSEMSSLLYRPASVGNGQVLSTAHISFCGAWNAHLRYTEDDDVPTSLCCHGIGMNYARYMEILKSMTSVGGSDDYRLLFSLRPVILLAASLFVWLLVFVFVLLYMMEDSNKSILCFRLAVFAMPMLFVFVGYFLRWRRQRVRQRIARKMVLKCVPINEELFQLEMPLLLTATLTQTGVFIIHFVYYSLSDCMGISELLLQACTDDEEKKISKFISIYTSRENFLSHGTLTERLCVMLSSIYLHRFIMHELPISPQQRHTDFRLCLCQYIEHVLDDYFKCTKSGMEIAYIVKTFQEKFSFRVPVVNSKQDTCVDTENTQGVVNSISV</sequence>
<protein>
    <recommendedName>
        <fullName evidence="2">TIR domain-containing protein</fullName>
    </recommendedName>
</protein>
<dbReference type="InterPro" id="IPR042342">
    <property type="entry name" value="TTC22"/>
</dbReference>
<feature type="transmembrane region" description="Helical" evidence="1">
    <location>
        <begin position="322"/>
        <end position="340"/>
    </location>
</feature>
<keyword evidence="1" id="KW-0472">Membrane</keyword>
<dbReference type="EnsemblMetazoa" id="G854.1">
    <property type="protein sequence ID" value="G854.1:cds"/>
    <property type="gene ID" value="G854"/>
</dbReference>
<dbReference type="InterPro" id="IPR000157">
    <property type="entry name" value="TIR_dom"/>
</dbReference>
<dbReference type="SUPFAM" id="SSF52200">
    <property type="entry name" value="Toll/Interleukin receptor TIR domain"/>
    <property type="match status" value="1"/>
</dbReference>
<evidence type="ECO:0000259" key="2">
    <source>
        <dbReference type="PROSITE" id="PS50104"/>
    </source>
</evidence>
<evidence type="ECO:0000313" key="4">
    <source>
        <dbReference type="Proteomes" id="UP000005408"/>
    </source>
</evidence>
<dbReference type="InterPro" id="IPR035897">
    <property type="entry name" value="Toll_tir_struct_dom_sf"/>
</dbReference>
<dbReference type="AlphaFoldDB" id="A0A8W8NVI7"/>
<dbReference type="GO" id="GO:0007165">
    <property type="term" value="P:signal transduction"/>
    <property type="evidence" value="ECO:0007669"/>
    <property type="project" value="InterPro"/>
</dbReference>
<evidence type="ECO:0000256" key="1">
    <source>
        <dbReference type="SAM" id="Phobius"/>
    </source>
</evidence>
<accession>A0A8W8NVI7</accession>
<reference evidence="3" key="1">
    <citation type="submission" date="2022-08" db="UniProtKB">
        <authorList>
            <consortium name="EnsemblMetazoa"/>
        </authorList>
    </citation>
    <scope>IDENTIFICATION</scope>
    <source>
        <strain evidence="3">05x7-T-G4-1.051#20</strain>
    </source>
</reference>
<dbReference type="PANTHER" id="PTHR16253">
    <property type="entry name" value="TETRATRICOPEPTIDE REPEAT PROTEIN 22"/>
    <property type="match status" value="1"/>
</dbReference>